<dbReference type="Pfam" id="PF20684">
    <property type="entry name" value="Fung_rhodopsin"/>
    <property type="match status" value="1"/>
</dbReference>
<evidence type="ECO:0000256" key="2">
    <source>
        <dbReference type="SAM" id="Phobius"/>
    </source>
</evidence>
<accession>A0A9W9LFH8</accession>
<dbReference type="AlphaFoldDB" id="A0A9W9LFH8"/>
<evidence type="ECO:0000256" key="1">
    <source>
        <dbReference type="SAM" id="MobiDB-lite"/>
    </source>
</evidence>
<dbReference type="Proteomes" id="UP001146351">
    <property type="component" value="Unassembled WGS sequence"/>
</dbReference>
<dbReference type="InterPro" id="IPR049326">
    <property type="entry name" value="Rhodopsin_dom_fungi"/>
</dbReference>
<keyword evidence="2" id="KW-0472">Membrane</keyword>
<protein>
    <recommendedName>
        <fullName evidence="3">Rhodopsin domain-containing protein</fullName>
    </recommendedName>
</protein>
<evidence type="ECO:0000313" key="5">
    <source>
        <dbReference type="Proteomes" id="UP001146351"/>
    </source>
</evidence>
<feature type="transmembrane region" description="Helical" evidence="2">
    <location>
        <begin position="46"/>
        <end position="71"/>
    </location>
</feature>
<dbReference type="EMBL" id="JAPQKO010000008">
    <property type="protein sequence ID" value="KAJ5152407.1"/>
    <property type="molecule type" value="Genomic_DNA"/>
</dbReference>
<dbReference type="PANTHER" id="PTHR38794">
    <property type="entry name" value="INTEGRAL MEMBRANE PROTEIN"/>
    <property type="match status" value="1"/>
</dbReference>
<reference evidence="4" key="2">
    <citation type="journal article" date="2023" name="IMA Fungus">
        <title>Comparative genomic study of the Penicillium genus elucidates a diverse pangenome and 15 lateral gene transfer events.</title>
        <authorList>
            <person name="Petersen C."/>
            <person name="Sorensen T."/>
            <person name="Nielsen M.R."/>
            <person name="Sondergaard T.E."/>
            <person name="Sorensen J.L."/>
            <person name="Fitzpatrick D.A."/>
            <person name="Frisvad J.C."/>
            <person name="Nielsen K.L."/>
        </authorList>
    </citation>
    <scope>NUCLEOTIDE SEQUENCE</scope>
    <source>
        <strain evidence="4">IBT 21917</strain>
    </source>
</reference>
<organism evidence="4 5">
    <name type="scientific">Penicillium capsulatum</name>
    <dbReference type="NCBI Taxonomy" id="69766"/>
    <lineage>
        <taxon>Eukaryota</taxon>
        <taxon>Fungi</taxon>
        <taxon>Dikarya</taxon>
        <taxon>Ascomycota</taxon>
        <taxon>Pezizomycotina</taxon>
        <taxon>Eurotiomycetes</taxon>
        <taxon>Eurotiomycetidae</taxon>
        <taxon>Eurotiales</taxon>
        <taxon>Aspergillaceae</taxon>
        <taxon>Penicillium</taxon>
    </lineage>
</organism>
<feature type="transmembrane region" description="Helical" evidence="2">
    <location>
        <begin position="15"/>
        <end position="34"/>
    </location>
</feature>
<reference evidence="4" key="1">
    <citation type="submission" date="2022-11" db="EMBL/GenBank/DDBJ databases">
        <authorList>
            <person name="Petersen C."/>
        </authorList>
    </citation>
    <scope>NUCLEOTIDE SEQUENCE</scope>
    <source>
        <strain evidence="4">IBT 21917</strain>
    </source>
</reference>
<sequence length="349" mass="38829">MKAELRDTWTPAVNVLTWFMLVVSILSVLIRLGTKYWIFRKLTIDDVLSVAAMVFCIAQSIAVSTATAGGLGQHLDTLSESQKNSMMKSQYAATILFIVCMCCSKLSFMFFVRNLTPAKLDRLFAYGLGGFVILWTIVGIFSAAFQCQVPHTWDYLHGKCFNLMGWWDYLGATNILSECGIIAQVLLVIVRVQADLHKKVTLASLGYAGRLKNSHDPSWDAWAMTICTQMVQALSILTACSPQFKPVLDSLRSSGMGVGGSSYASRQRTYAYGTHYKASRAQRTNDTRSDTHELVPLPEDGRSHTVVTSTPDCDAESQTSETQIIRETRTWQPTGFTNASYGYRRGFEL</sequence>
<dbReference type="OrthoDB" id="3918601at2759"/>
<dbReference type="PANTHER" id="PTHR38794:SF1">
    <property type="entry name" value="INTEGRAL MEMBRANE PROTEIN"/>
    <property type="match status" value="1"/>
</dbReference>
<name>A0A9W9LFH8_9EURO</name>
<evidence type="ECO:0000313" key="4">
    <source>
        <dbReference type="EMBL" id="KAJ5152407.1"/>
    </source>
</evidence>
<keyword evidence="2" id="KW-0812">Transmembrane</keyword>
<feature type="compositionally biased region" description="Polar residues" evidence="1">
    <location>
        <begin position="305"/>
        <end position="323"/>
    </location>
</feature>
<feature type="compositionally biased region" description="Basic and acidic residues" evidence="1">
    <location>
        <begin position="283"/>
        <end position="303"/>
    </location>
</feature>
<feature type="transmembrane region" description="Helical" evidence="2">
    <location>
        <begin position="91"/>
        <end position="111"/>
    </location>
</feature>
<keyword evidence="2" id="KW-1133">Transmembrane helix</keyword>
<feature type="region of interest" description="Disordered" evidence="1">
    <location>
        <begin position="279"/>
        <end position="323"/>
    </location>
</feature>
<keyword evidence="5" id="KW-1185">Reference proteome</keyword>
<feature type="transmembrane region" description="Helical" evidence="2">
    <location>
        <begin position="166"/>
        <end position="190"/>
    </location>
</feature>
<feature type="domain" description="Rhodopsin" evidence="3">
    <location>
        <begin position="30"/>
        <end position="248"/>
    </location>
</feature>
<proteinExistence type="predicted"/>
<gene>
    <name evidence="4" type="ORF">N7492_010702</name>
</gene>
<feature type="transmembrane region" description="Helical" evidence="2">
    <location>
        <begin position="123"/>
        <end position="146"/>
    </location>
</feature>
<evidence type="ECO:0000259" key="3">
    <source>
        <dbReference type="Pfam" id="PF20684"/>
    </source>
</evidence>
<comment type="caution">
    <text evidence="4">The sequence shown here is derived from an EMBL/GenBank/DDBJ whole genome shotgun (WGS) entry which is preliminary data.</text>
</comment>